<dbReference type="GO" id="GO:0003735">
    <property type="term" value="F:structural constituent of ribosome"/>
    <property type="evidence" value="ECO:0000318"/>
    <property type="project" value="GO_Central"/>
</dbReference>
<sequence>MITSLRLVPSAFAKLFIQSQIVSSRSPALQQVVQVQSRFLTTSQILERKLDSRAHPPYPFPSNKNNRWVERKSYKDHEYTIEPLPCPRTGGRGPNGRIWNHKRGGGLKKVFYMIDNLRFNDKYLTPQKDGLIVEKILEIRPDQNRTAHVALVASGEKKRYIVATENMKVGNLVRSYNIVSKTPIRPTEGDAHPVGSLPIGTVVSCIERFPGDGGKVATSAGTSATLVRKQVDKEGEDVCVLKMPSKREIVVSSRCVATVGRVSNVLHNKKHLGKAGAKRLLGIRPRSGLWHRKTGKHGRKIRAIRPPLVYKVKGPEVAKQKYFTLPNGPGLYACMRF</sequence>
<evidence type="ECO:0000313" key="8">
    <source>
        <dbReference type="Proteomes" id="UP000015101"/>
    </source>
</evidence>
<proteinExistence type="inferred from homology"/>
<reference evidence="7" key="3">
    <citation type="submission" date="2015-06" db="UniProtKB">
        <authorList>
            <consortium name="EnsemblMetazoa"/>
        </authorList>
    </citation>
    <scope>IDENTIFICATION</scope>
</reference>
<dbReference type="OrthoDB" id="268576at2759"/>
<dbReference type="Pfam" id="PF03947">
    <property type="entry name" value="Ribosomal_L2_C"/>
    <property type="match status" value="1"/>
</dbReference>
<dbReference type="AlphaFoldDB" id="T1FNG3"/>
<dbReference type="InterPro" id="IPR022666">
    <property type="entry name" value="Ribosomal_uL2_RNA-bd_dom"/>
</dbReference>
<dbReference type="InterPro" id="IPR002171">
    <property type="entry name" value="Ribosomal_uL2"/>
</dbReference>
<dbReference type="GeneID" id="20210360"/>
<protein>
    <submittedName>
        <fullName evidence="6 7">Uncharacterized protein</fullName>
    </submittedName>
</protein>
<dbReference type="OMA" id="EHNKEHV"/>
<dbReference type="CTD" id="20210360"/>
<dbReference type="InParanoid" id="T1FNG3"/>
<dbReference type="KEGG" id="hro:HELRODRAFT_185933"/>
<dbReference type="InterPro" id="IPR012340">
    <property type="entry name" value="NA-bd_OB-fold"/>
</dbReference>
<accession>T1FNG3</accession>
<reference evidence="6 8" key="2">
    <citation type="journal article" date="2013" name="Nature">
        <title>Insights into bilaterian evolution from three spiralian genomes.</title>
        <authorList>
            <person name="Simakov O."/>
            <person name="Marletaz F."/>
            <person name="Cho S.J."/>
            <person name="Edsinger-Gonzales E."/>
            <person name="Havlak P."/>
            <person name="Hellsten U."/>
            <person name="Kuo D.H."/>
            <person name="Larsson T."/>
            <person name="Lv J."/>
            <person name="Arendt D."/>
            <person name="Savage R."/>
            <person name="Osoegawa K."/>
            <person name="de Jong P."/>
            <person name="Grimwood J."/>
            <person name="Chapman J.A."/>
            <person name="Shapiro H."/>
            <person name="Aerts A."/>
            <person name="Otillar R.P."/>
            <person name="Terry A.Y."/>
            <person name="Boore J.L."/>
            <person name="Grigoriev I.V."/>
            <person name="Lindberg D.R."/>
            <person name="Seaver E.C."/>
            <person name="Weisblat D.A."/>
            <person name="Putnam N.H."/>
            <person name="Rokhsar D.S."/>
        </authorList>
    </citation>
    <scope>NUCLEOTIDE SEQUENCE</scope>
</reference>
<dbReference type="InterPro" id="IPR014722">
    <property type="entry name" value="Rib_uL2_dom2"/>
</dbReference>
<evidence type="ECO:0000256" key="2">
    <source>
        <dbReference type="ARBA" id="ARBA00022980"/>
    </source>
</evidence>
<evidence type="ECO:0000256" key="1">
    <source>
        <dbReference type="ARBA" id="ARBA00005636"/>
    </source>
</evidence>
<evidence type="ECO:0000313" key="6">
    <source>
        <dbReference type="EMBL" id="ESN97266.1"/>
    </source>
</evidence>
<dbReference type="PANTHER" id="PTHR13691:SF73">
    <property type="entry name" value="LARGE RIBOSOMAL SUBUNIT PROTEIN UL2M"/>
    <property type="match status" value="1"/>
</dbReference>
<dbReference type="SUPFAM" id="SSF50104">
    <property type="entry name" value="Translation proteins SH3-like domain"/>
    <property type="match status" value="1"/>
</dbReference>
<dbReference type="eggNOG" id="KOG0438">
    <property type="taxonomic scope" value="Eukaryota"/>
</dbReference>
<dbReference type="SMART" id="SM01383">
    <property type="entry name" value="Ribosomal_L2"/>
    <property type="match status" value="1"/>
</dbReference>
<evidence type="ECO:0000256" key="3">
    <source>
        <dbReference type="ARBA" id="ARBA00023274"/>
    </source>
</evidence>
<reference evidence="8" key="1">
    <citation type="submission" date="2012-12" db="EMBL/GenBank/DDBJ databases">
        <authorList>
            <person name="Hellsten U."/>
            <person name="Grimwood J."/>
            <person name="Chapman J.A."/>
            <person name="Shapiro H."/>
            <person name="Aerts A."/>
            <person name="Otillar R.P."/>
            <person name="Terry A.Y."/>
            <person name="Boore J.L."/>
            <person name="Simakov O."/>
            <person name="Marletaz F."/>
            <person name="Cho S.-J."/>
            <person name="Edsinger-Gonzales E."/>
            <person name="Havlak P."/>
            <person name="Kuo D.-H."/>
            <person name="Larsson T."/>
            <person name="Lv J."/>
            <person name="Arendt D."/>
            <person name="Savage R."/>
            <person name="Osoegawa K."/>
            <person name="de Jong P."/>
            <person name="Lindberg D.R."/>
            <person name="Seaver E.C."/>
            <person name="Weisblat D.A."/>
            <person name="Putnam N.H."/>
            <person name="Grigoriev I.V."/>
            <person name="Rokhsar D.S."/>
        </authorList>
    </citation>
    <scope>NUCLEOTIDE SEQUENCE</scope>
</reference>
<gene>
    <name evidence="7" type="primary">20210360</name>
    <name evidence="6" type="ORF">HELRODRAFT_185933</name>
</gene>
<name>T1FNG3_HELRO</name>
<feature type="domain" description="Large ribosomal subunit protein uL2 C-terminal" evidence="4">
    <location>
        <begin position="186"/>
        <end position="311"/>
    </location>
</feature>
<dbReference type="GO" id="GO:0003723">
    <property type="term" value="F:RNA binding"/>
    <property type="evidence" value="ECO:0000318"/>
    <property type="project" value="GO_Central"/>
</dbReference>
<evidence type="ECO:0000313" key="7">
    <source>
        <dbReference type="EnsemblMetazoa" id="HelroP185933"/>
    </source>
</evidence>
<dbReference type="FunCoup" id="T1FNG3">
    <property type="interactions" value="515"/>
</dbReference>
<keyword evidence="8" id="KW-1185">Reference proteome</keyword>
<dbReference type="EMBL" id="KB097417">
    <property type="protein sequence ID" value="ESN97266.1"/>
    <property type="molecule type" value="Genomic_DNA"/>
</dbReference>
<dbReference type="Gene3D" id="2.30.30.30">
    <property type="match status" value="1"/>
</dbReference>
<dbReference type="EnsemblMetazoa" id="HelroT185933">
    <property type="protein sequence ID" value="HelroP185933"/>
    <property type="gene ID" value="HelroG185933"/>
</dbReference>
<dbReference type="PANTHER" id="PTHR13691">
    <property type="entry name" value="RIBOSOMAL PROTEIN L2"/>
    <property type="match status" value="1"/>
</dbReference>
<dbReference type="SMART" id="SM01382">
    <property type="entry name" value="Ribosomal_L2_C"/>
    <property type="match status" value="1"/>
</dbReference>
<keyword evidence="2" id="KW-0689">Ribosomal protein</keyword>
<dbReference type="GO" id="GO:0032543">
    <property type="term" value="P:mitochondrial translation"/>
    <property type="evidence" value="ECO:0000318"/>
    <property type="project" value="GO_Central"/>
</dbReference>
<dbReference type="InterPro" id="IPR008991">
    <property type="entry name" value="Translation_prot_SH3-like_sf"/>
</dbReference>
<dbReference type="Proteomes" id="UP000015101">
    <property type="component" value="Unassembled WGS sequence"/>
</dbReference>
<keyword evidence="3" id="KW-0687">Ribonucleoprotein</keyword>
<dbReference type="HOGENOM" id="CLU_036235_1_0_1"/>
<dbReference type="Gene3D" id="2.40.50.140">
    <property type="entry name" value="Nucleic acid-binding proteins"/>
    <property type="match status" value="1"/>
</dbReference>
<dbReference type="RefSeq" id="XP_009024742.1">
    <property type="nucleotide sequence ID" value="XM_009026494.1"/>
</dbReference>
<dbReference type="STRING" id="6412.T1FNG3"/>
<dbReference type="InterPro" id="IPR022669">
    <property type="entry name" value="Ribosomal_uL2_C"/>
</dbReference>
<dbReference type="SUPFAM" id="SSF50249">
    <property type="entry name" value="Nucleic acid-binding proteins"/>
    <property type="match status" value="1"/>
</dbReference>
<feature type="domain" description="Large ribosomal subunit protein uL2 RNA-binding" evidence="5">
    <location>
        <begin position="91"/>
        <end position="175"/>
    </location>
</feature>
<evidence type="ECO:0000259" key="5">
    <source>
        <dbReference type="SMART" id="SM01383"/>
    </source>
</evidence>
<dbReference type="GO" id="GO:0005762">
    <property type="term" value="C:mitochondrial large ribosomal subunit"/>
    <property type="evidence" value="ECO:0000318"/>
    <property type="project" value="GO_Central"/>
</dbReference>
<organism evidence="7 8">
    <name type="scientific">Helobdella robusta</name>
    <name type="common">Californian leech</name>
    <dbReference type="NCBI Taxonomy" id="6412"/>
    <lineage>
        <taxon>Eukaryota</taxon>
        <taxon>Metazoa</taxon>
        <taxon>Spiralia</taxon>
        <taxon>Lophotrochozoa</taxon>
        <taxon>Annelida</taxon>
        <taxon>Clitellata</taxon>
        <taxon>Hirudinea</taxon>
        <taxon>Rhynchobdellida</taxon>
        <taxon>Glossiphoniidae</taxon>
        <taxon>Helobdella</taxon>
    </lineage>
</organism>
<dbReference type="Pfam" id="PF00181">
    <property type="entry name" value="Ribosomal_L2_N"/>
    <property type="match status" value="1"/>
</dbReference>
<comment type="similarity">
    <text evidence="1">Belongs to the universal ribosomal protein uL2 family.</text>
</comment>
<evidence type="ECO:0000259" key="4">
    <source>
        <dbReference type="SMART" id="SM01382"/>
    </source>
</evidence>
<dbReference type="EMBL" id="AMQM01006412">
    <property type="status" value="NOT_ANNOTATED_CDS"/>
    <property type="molecule type" value="Genomic_DNA"/>
</dbReference>